<protein>
    <submittedName>
        <fullName evidence="2">Uncharacterized protein</fullName>
    </submittedName>
</protein>
<accession>A0AC35FID0</accession>
<evidence type="ECO:0000313" key="1">
    <source>
        <dbReference type="Proteomes" id="UP000887580"/>
    </source>
</evidence>
<reference evidence="2" key="1">
    <citation type="submission" date="2022-11" db="UniProtKB">
        <authorList>
            <consortium name="WormBaseParasite"/>
        </authorList>
    </citation>
    <scope>IDENTIFICATION</scope>
</reference>
<proteinExistence type="predicted"/>
<sequence>MTEITRQALGRKAKLGQLYDASSDVFLDANLYGQNNGMETFSIDAFSTTVSRVSEMSTFEKFAALKVEKELHASIRCGLPIDINGSGKFLTTSERNGIETRAALVFRVRTNHEKIKSNTLNNLKLFHPEILESCTNATHMVVSIDYGSTAVVEVVYGGTAVLEGEYHHENEISKKEIRSTLQNALEALTNGDFGTVENQKEDLKQIKLNFYIDGLAENEELPKNLFEASEYLKKFPEKIQNNGNCSALTYHMIPISSLKFEENQIKSLPVFCSIKPIVLSDIFEAFDYFDSWERKVLLVKGQLDQYKKCVPTDINEKVAAMVAVTQNARKTLAAALQEPLKKVRIGALDSQDLCNIIEANKTPELSSEKIVKFSQKFNRYFEKIAFLKSLSGNNFYYVGEGEIVAEIVKEKKLEDYYVYYCNWKKCESKDVNKFFKMSKEEGKTMIFVDLEVNPNAGEKDMENCVLQFSENICINDNVLSKKKENFTANIEKTILNILLVLPVASTFEQWILSVINYLAFSTLEEAKISPRIPFDFELIDYQNSDDKEKLETMLTTNENFIARCYVDDNADSYILYLSNIEKYSIRFILKTPQDSNKTPSEMLAGVQNFAPEIKEFDKIFIIVFDDPNELKTTLDQLIATKEAEISEKVVFALPKYSSFNSSSFSPELISSQQDMLKQFDALSEQSENIFKDFETVIQTFDKNFQNRFYCDLFPFSCFNFMYDKDIEMALAVASLEEQTEMQQFKECVESQLQILWSSAAAKISEVFDNFSKKLN</sequence>
<dbReference type="WBParaSite" id="PS1159_v2.g17736.t1">
    <property type="protein sequence ID" value="PS1159_v2.g17736.t1"/>
    <property type="gene ID" value="PS1159_v2.g17736"/>
</dbReference>
<evidence type="ECO:0000313" key="2">
    <source>
        <dbReference type="WBParaSite" id="PS1159_v2.g17736.t1"/>
    </source>
</evidence>
<organism evidence="1 2">
    <name type="scientific">Panagrolaimus sp. PS1159</name>
    <dbReference type="NCBI Taxonomy" id="55785"/>
    <lineage>
        <taxon>Eukaryota</taxon>
        <taxon>Metazoa</taxon>
        <taxon>Ecdysozoa</taxon>
        <taxon>Nematoda</taxon>
        <taxon>Chromadorea</taxon>
        <taxon>Rhabditida</taxon>
        <taxon>Tylenchina</taxon>
        <taxon>Panagrolaimomorpha</taxon>
        <taxon>Panagrolaimoidea</taxon>
        <taxon>Panagrolaimidae</taxon>
        <taxon>Panagrolaimus</taxon>
    </lineage>
</organism>
<name>A0AC35FID0_9BILA</name>
<dbReference type="Proteomes" id="UP000887580">
    <property type="component" value="Unplaced"/>
</dbReference>